<dbReference type="PROSITE" id="PS00444">
    <property type="entry name" value="POLYPRENYL_SYNTHASE_2"/>
    <property type="match status" value="1"/>
</dbReference>
<evidence type="ECO:0000256" key="3">
    <source>
        <dbReference type="ARBA" id="ARBA00022679"/>
    </source>
</evidence>
<dbReference type="Gene3D" id="1.10.600.10">
    <property type="entry name" value="Farnesyl Diphosphate Synthase"/>
    <property type="match status" value="1"/>
</dbReference>
<name>V9R6A9_9RICK</name>
<protein>
    <submittedName>
        <fullName evidence="8">Geranyltranstransferase</fullName>
    </submittedName>
</protein>
<proteinExistence type="inferred from homology"/>
<dbReference type="GO" id="GO:0004659">
    <property type="term" value="F:prenyltransferase activity"/>
    <property type="evidence" value="ECO:0007669"/>
    <property type="project" value="InterPro"/>
</dbReference>
<keyword evidence="6" id="KW-0414">Isoprene biosynthesis</keyword>
<dbReference type="HOGENOM" id="CLU_014015_0_1_5"/>
<dbReference type="InterPro" id="IPR008949">
    <property type="entry name" value="Isoprenoid_synthase_dom_sf"/>
</dbReference>
<dbReference type="AlphaFoldDB" id="V9R6A9"/>
<dbReference type="Pfam" id="PF00348">
    <property type="entry name" value="polyprenyl_synt"/>
    <property type="match status" value="1"/>
</dbReference>
<dbReference type="CDD" id="cd00685">
    <property type="entry name" value="Trans_IPPS_HT"/>
    <property type="match status" value="1"/>
</dbReference>
<evidence type="ECO:0000256" key="7">
    <source>
        <dbReference type="RuleBase" id="RU004466"/>
    </source>
</evidence>
<evidence type="ECO:0000313" key="8">
    <source>
        <dbReference type="EMBL" id="AHC39342.1"/>
    </source>
</evidence>
<evidence type="ECO:0000256" key="4">
    <source>
        <dbReference type="ARBA" id="ARBA00022723"/>
    </source>
</evidence>
<evidence type="ECO:0000313" key="9">
    <source>
        <dbReference type="Proteomes" id="UP000018689"/>
    </source>
</evidence>
<gene>
    <name evidence="8" type="ORF">EMUR_02985</name>
</gene>
<evidence type="ECO:0000256" key="1">
    <source>
        <dbReference type="ARBA" id="ARBA00001946"/>
    </source>
</evidence>
<keyword evidence="9" id="KW-1185">Reference proteome</keyword>
<keyword evidence="5" id="KW-0460">Magnesium</keyword>
<evidence type="ECO:0000256" key="2">
    <source>
        <dbReference type="ARBA" id="ARBA00006706"/>
    </source>
</evidence>
<dbReference type="PATRIC" id="fig|1423892.3.peg.610"/>
<reference evidence="8 9" key="1">
    <citation type="journal article" date="2014" name="Genome Announc.">
        <title>Complete Genome Sequence of Ehrlichia muris Strain AS145T, a Model Monocytotropic Ehrlichia Strain.</title>
        <authorList>
            <person name="Thirumalapura N.R."/>
            <person name="Qin X."/>
            <person name="Kuriakose J.A."/>
            <person name="Walker D.H."/>
        </authorList>
    </citation>
    <scope>NUCLEOTIDE SEQUENCE [LARGE SCALE GENOMIC DNA]</scope>
    <source>
        <strain evidence="9">AS154</strain>
    </source>
</reference>
<organism evidence="8 9">
    <name type="scientific">Ehrlichia muris AS145</name>
    <dbReference type="NCBI Taxonomy" id="1423892"/>
    <lineage>
        <taxon>Bacteria</taxon>
        <taxon>Pseudomonadati</taxon>
        <taxon>Pseudomonadota</taxon>
        <taxon>Alphaproteobacteria</taxon>
        <taxon>Rickettsiales</taxon>
        <taxon>Anaplasmataceae</taxon>
        <taxon>Ehrlichia</taxon>
    </lineage>
</organism>
<evidence type="ECO:0000256" key="6">
    <source>
        <dbReference type="ARBA" id="ARBA00023229"/>
    </source>
</evidence>
<accession>V9R6A9</accession>
<dbReference type="KEGG" id="emr:EMUR_02985"/>
<dbReference type="GO" id="GO:0016114">
    <property type="term" value="P:terpenoid biosynthetic process"/>
    <property type="evidence" value="ECO:0007669"/>
    <property type="project" value="UniProtKB-ARBA"/>
</dbReference>
<dbReference type="RefSeq" id="WP_024072190.1">
    <property type="nucleotide sequence ID" value="NC_023063.1"/>
</dbReference>
<comment type="similarity">
    <text evidence="2 7">Belongs to the FPP/GGPP synthase family.</text>
</comment>
<dbReference type="InterPro" id="IPR000092">
    <property type="entry name" value="Polyprenyl_synt"/>
</dbReference>
<dbReference type="PANTHER" id="PTHR43281">
    <property type="entry name" value="FARNESYL DIPHOSPHATE SYNTHASE"/>
    <property type="match status" value="1"/>
</dbReference>
<keyword evidence="4" id="KW-0479">Metal-binding</keyword>
<dbReference type="STRING" id="1423892.EMUR_02985"/>
<dbReference type="InterPro" id="IPR033749">
    <property type="entry name" value="Polyprenyl_synt_CS"/>
</dbReference>
<dbReference type="Proteomes" id="UP000018689">
    <property type="component" value="Chromosome"/>
</dbReference>
<dbReference type="GO" id="GO:0046872">
    <property type="term" value="F:metal ion binding"/>
    <property type="evidence" value="ECO:0007669"/>
    <property type="project" value="UniProtKB-KW"/>
</dbReference>
<dbReference type="PANTHER" id="PTHR43281:SF1">
    <property type="entry name" value="FARNESYL DIPHOSPHATE SYNTHASE"/>
    <property type="match status" value="1"/>
</dbReference>
<evidence type="ECO:0000256" key="5">
    <source>
        <dbReference type="ARBA" id="ARBA00022842"/>
    </source>
</evidence>
<dbReference type="FunFam" id="1.10.600.10:FF:000001">
    <property type="entry name" value="Geranylgeranyl diphosphate synthase"/>
    <property type="match status" value="1"/>
</dbReference>
<dbReference type="EMBL" id="CP006917">
    <property type="protein sequence ID" value="AHC39342.1"/>
    <property type="molecule type" value="Genomic_DNA"/>
</dbReference>
<keyword evidence="3 7" id="KW-0808">Transferase</keyword>
<dbReference type="SFLD" id="SFLDS00005">
    <property type="entry name" value="Isoprenoid_Synthase_Type_I"/>
    <property type="match status" value="1"/>
</dbReference>
<comment type="cofactor">
    <cofactor evidence="1">
        <name>Mg(2+)</name>
        <dbReference type="ChEBI" id="CHEBI:18420"/>
    </cofactor>
</comment>
<sequence length="275" mass="30450">MSHNISDLMKHHSSLLIKKLESVLPEDNQDILLTSMRYSMFAPGKHIRPFLVNASAQIFNVNIERVLPVSAAVEIIHVYSLIHDDLPSIDNANIRRKQASSHKKFNEAIAILTGDALLTLAFEILSTIDELPSIRCCMIKALAKALGYQGMIQGQILDTETTAKDINDIQAIHMLKTAQFFAVACELGGILGNASNIELNALTSYGLNLGHAFQIKDDIADANQDKSKNNILNVLNNEDAKNYVSNLINRSTEHLTIFSHKAAILHSLARFIRNL</sequence>
<dbReference type="SUPFAM" id="SSF48576">
    <property type="entry name" value="Terpenoid synthases"/>
    <property type="match status" value="1"/>
</dbReference>